<name>A0A2A5R055_9EURY</name>
<dbReference type="Proteomes" id="UP000219689">
    <property type="component" value="Unassembled WGS sequence"/>
</dbReference>
<feature type="transmembrane region" description="Helical" evidence="1">
    <location>
        <begin position="35"/>
        <end position="55"/>
    </location>
</feature>
<keyword evidence="1" id="KW-1133">Transmembrane helix</keyword>
<accession>A0A2A5R055</accession>
<proteinExistence type="predicted"/>
<keyword evidence="1" id="KW-0812">Transmembrane</keyword>
<keyword evidence="3" id="KW-1185">Reference proteome</keyword>
<sequence length="60" mass="6934">MEKDDRRFIILAALAAMILINSLENQPARWFQQVSFFLSYGILAYLIYLLGTNLVQAIQQ</sequence>
<organism evidence="2 3">
    <name type="scientific">Natrinema ejinorense</name>
    <dbReference type="NCBI Taxonomy" id="373386"/>
    <lineage>
        <taxon>Archaea</taxon>
        <taxon>Methanobacteriati</taxon>
        <taxon>Methanobacteriota</taxon>
        <taxon>Stenosarchaea group</taxon>
        <taxon>Halobacteria</taxon>
        <taxon>Halobacteriales</taxon>
        <taxon>Natrialbaceae</taxon>
        <taxon>Natrinema</taxon>
    </lineage>
</organism>
<dbReference type="RefSeq" id="WP_097381389.1">
    <property type="nucleotide sequence ID" value="NZ_NXNI01000001.1"/>
</dbReference>
<protein>
    <submittedName>
        <fullName evidence="2">Uncharacterized protein</fullName>
    </submittedName>
</protein>
<dbReference type="EMBL" id="NXNI01000001">
    <property type="protein sequence ID" value="PCR92467.1"/>
    <property type="molecule type" value="Genomic_DNA"/>
</dbReference>
<evidence type="ECO:0000313" key="3">
    <source>
        <dbReference type="Proteomes" id="UP000219689"/>
    </source>
</evidence>
<evidence type="ECO:0000313" key="2">
    <source>
        <dbReference type="EMBL" id="PCR92467.1"/>
    </source>
</evidence>
<comment type="caution">
    <text evidence="2">The sequence shown here is derived from an EMBL/GenBank/DDBJ whole genome shotgun (WGS) entry which is preliminary data.</text>
</comment>
<gene>
    <name evidence="2" type="ORF">CP557_19180</name>
</gene>
<reference evidence="2 3" key="1">
    <citation type="submission" date="2017-09" db="EMBL/GenBank/DDBJ databases">
        <title>Genome sequences of Natrinema ejinorence JCM 13890T.</title>
        <authorList>
            <person name="Roh S.W."/>
            <person name="Kim Y.B."/>
            <person name="Kim J.Y."/>
        </authorList>
    </citation>
    <scope>NUCLEOTIDE SEQUENCE [LARGE SCALE GENOMIC DNA]</scope>
    <source>
        <strain evidence="2 3">JCM 13890</strain>
    </source>
</reference>
<dbReference type="AlphaFoldDB" id="A0A2A5R055"/>
<evidence type="ECO:0000256" key="1">
    <source>
        <dbReference type="SAM" id="Phobius"/>
    </source>
</evidence>
<keyword evidence="1" id="KW-0472">Membrane</keyword>